<organism evidence="8 9">
    <name type="scientific">Candidatus Ozemobacter sibiricus</name>
    <dbReference type="NCBI Taxonomy" id="2268124"/>
    <lineage>
        <taxon>Bacteria</taxon>
        <taxon>Candidatus Ozemobacteria</taxon>
        <taxon>Candidatus Ozemobacterales</taxon>
        <taxon>Candidatus Ozemobacteraceae</taxon>
        <taxon>Candidatus Ozemobacter</taxon>
    </lineage>
</organism>
<evidence type="ECO:0000313" key="8">
    <source>
        <dbReference type="EMBL" id="RCK80436.1"/>
    </source>
</evidence>
<gene>
    <name evidence="5" type="primary">frr</name>
    <name evidence="8" type="ORF">OZSIB_3182</name>
</gene>
<dbReference type="GO" id="GO:0043023">
    <property type="term" value="F:ribosomal large subunit binding"/>
    <property type="evidence" value="ECO:0007669"/>
    <property type="project" value="TreeGrafter"/>
</dbReference>
<keyword evidence="4 5" id="KW-0648">Protein biosynthesis</keyword>
<dbReference type="NCBIfam" id="TIGR00496">
    <property type="entry name" value="frr"/>
    <property type="match status" value="1"/>
</dbReference>
<protein>
    <recommendedName>
        <fullName evidence="5">Ribosome-recycling factor</fullName>
        <shortName evidence="5">RRF</shortName>
    </recommendedName>
    <alternativeName>
        <fullName evidence="5">Ribosome-releasing factor</fullName>
    </alternativeName>
</protein>
<dbReference type="SUPFAM" id="SSF55194">
    <property type="entry name" value="Ribosome recycling factor, RRF"/>
    <property type="match status" value="1"/>
</dbReference>
<feature type="coiled-coil region" evidence="6">
    <location>
        <begin position="115"/>
        <end position="160"/>
    </location>
</feature>
<comment type="function">
    <text evidence="5">Responsible for the release of ribosomes from messenger RNA at the termination of protein biosynthesis. May increase the efficiency of translation by recycling ribosomes from one round of translation to another.</text>
</comment>
<evidence type="ECO:0000256" key="1">
    <source>
        <dbReference type="ARBA" id="ARBA00004496"/>
    </source>
</evidence>
<keyword evidence="3 5" id="KW-0963">Cytoplasm</keyword>
<dbReference type="PANTHER" id="PTHR20982">
    <property type="entry name" value="RIBOSOME RECYCLING FACTOR"/>
    <property type="match status" value="1"/>
</dbReference>
<dbReference type="CDD" id="cd00520">
    <property type="entry name" value="RRF"/>
    <property type="match status" value="1"/>
</dbReference>
<dbReference type="InterPro" id="IPR002661">
    <property type="entry name" value="Ribosome_recyc_fac"/>
</dbReference>
<comment type="subcellular location">
    <subcellularLocation>
        <location evidence="1 5">Cytoplasm</location>
    </subcellularLocation>
</comment>
<dbReference type="EMBL" id="QOQW01000006">
    <property type="protein sequence ID" value="RCK80436.1"/>
    <property type="molecule type" value="Genomic_DNA"/>
</dbReference>
<comment type="caution">
    <text evidence="8">The sequence shown here is derived from an EMBL/GenBank/DDBJ whole genome shotgun (WGS) entry which is preliminary data.</text>
</comment>
<dbReference type="InterPro" id="IPR036191">
    <property type="entry name" value="RRF_sf"/>
</dbReference>
<dbReference type="FunFam" id="1.10.132.20:FF:000001">
    <property type="entry name" value="Ribosome-recycling factor"/>
    <property type="match status" value="1"/>
</dbReference>
<dbReference type="Pfam" id="PF01765">
    <property type="entry name" value="RRF"/>
    <property type="match status" value="1"/>
</dbReference>
<dbReference type="AlphaFoldDB" id="A0A367ZQW0"/>
<evidence type="ECO:0000256" key="6">
    <source>
        <dbReference type="SAM" id="Coils"/>
    </source>
</evidence>
<dbReference type="GO" id="GO:0005737">
    <property type="term" value="C:cytoplasm"/>
    <property type="evidence" value="ECO:0007669"/>
    <property type="project" value="UniProtKB-SubCell"/>
</dbReference>
<evidence type="ECO:0000256" key="5">
    <source>
        <dbReference type="HAMAP-Rule" id="MF_00040"/>
    </source>
</evidence>
<dbReference type="InterPro" id="IPR023584">
    <property type="entry name" value="Ribosome_recyc_fac_dom"/>
</dbReference>
<comment type="similarity">
    <text evidence="2 5">Belongs to the RRF family.</text>
</comment>
<accession>A0A367ZQW0</accession>
<dbReference type="HAMAP" id="MF_00040">
    <property type="entry name" value="RRF"/>
    <property type="match status" value="1"/>
</dbReference>
<dbReference type="Gene3D" id="3.30.1360.40">
    <property type="match status" value="1"/>
</dbReference>
<dbReference type="Proteomes" id="UP000252355">
    <property type="component" value="Unassembled WGS sequence"/>
</dbReference>
<name>A0A367ZQW0_9BACT</name>
<feature type="domain" description="Ribosome recycling factor" evidence="7">
    <location>
        <begin position="21"/>
        <end position="184"/>
    </location>
</feature>
<evidence type="ECO:0000256" key="2">
    <source>
        <dbReference type="ARBA" id="ARBA00005912"/>
    </source>
</evidence>
<evidence type="ECO:0000259" key="7">
    <source>
        <dbReference type="Pfam" id="PF01765"/>
    </source>
</evidence>
<dbReference type="PANTHER" id="PTHR20982:SF3">
    <property type="entry name" value="MITOCHONDRIAL RIBOSOME RECYCLING FACTOR PSEUDO 1"/>
    <property type="match status" value="1"/>
</dbReference>
<dbReference type="Gene3D" id="1.10.132.20">
    <property type="entry name" value="Ribosome-recycling factor"/>
    <property type="match status" value="1"/>
</dbReference>
<reference evidence="8 9" key="1">
    <citation type="submission" date="2018-05" db="EMBL/GenBank/DDBJ databases">
        <title>A metagenomic window into the 2 km-deep terrestrial subsurface aquifer revealed taxonomically and functionally diverse microbial community comprising novel uncultured bacterial lineages.</title>
        <authorList>
            <person name="Kadnikov V.V."/>
            <person name="Mardanov A.V."/>
            <person name="Beletsky A.V."/>
            <person name="Banks D."/>
            <person name="Pimenov N.V."/>
            <person name="Frank Y.A."/>
            <person name="Karnachuk O.V."/>
            <person name="Ravin N.V."/>
        </authorList>
    </citation>
    <scope>NUCLEOTIDE SEQUENCE [LARGE SCALE GENOMIC DNA]</scope>
    <source>
        <strain evidence="8">BY5</strain>
    </source>
</reference>
<proteinExistence type="inferred from homology"/>
<dbReference type="GO" id="GO:0006415">
    <property type="term" value="P:translational termination"/>
    <property type="evidence" value="ECO:0007669"/>
    <property type="project" value="UniProtKB-UniRule"/>
</dbReference>
<sequence length="186" mass="21157">MSLESIIKESTEKMAQSVEVLKKEYATMRTSRATPSILDRITVNYYGSETSLHHVASISAPDPKTILIKPHEKSLLSEIEKAIQKSDLGLNPQNDGNFIRLPIPPLTEERRNELVKAAKKKAEDFRIAIRNVRRDANEAIKALEKKSEITQDQSKKTTERIQKLTDEYIEKINQVFAAKEKEILGK</sequence>
<dbReference type="FunFam" id="3.30.1360.40:FF:000001">
    <property type="entry name" value="Ribosome-recycling factor"/>
    <property type="match status" value="1"/>
</dbReference>
<evidence type="ECO:0000256" key="4">
    <source>
        <dbReference type="ARBA" id="ARBA00022917"/>
    </source>
</evidence>
<evidence type="ECO:0000256" key="3">
    <source>
        <dbReference type="ARBA" id="ARBA00022490"/>
    </source>
</evidence>
<evidence type="ECO:0000313" key="9">
    <source>
        <dbReference type="Proteomes" id="UP000252355"/>
    </source>
</evidence>
<keyword evidence="6" id="KW-0175">Coiled coil</keyword>